<evidence type="ECO:0000259" key="1">
    <source>
        <dbReference type="PROSITE" id="PS50119"/>
    </source>
</evidence>
<keyword evidence="3" id="KW-1185">Reference proteome</keyword>
<name>A0A2U8E534_9BACT</name>
<dbReference type="PROSITE" id="PS50119">
    <property type="entry name" value="ZF_BBOX"/>
    <property type="match status" value="1"/>
</dbReference>
<dbReference type="EMBL" id="CP023004">
    <property type="protein sequence ID" value="AWI09967.1"/>
    <property type="molecule type" value="Genomic_DNA"/>
</dbReference>
<gene>
    <name evidence="2" type="ORF">CKA38_12555</name>
</gene>
<dbReference type="RefSeq" id="WP_152032852.1">
    <property type="nucleotide sequence ID" value="NZ_CP023004.1"/>
</dbReference>
<organism evidence="2 3">
    <name type="scientific">Ereboglobus luteus</name>
    <dbReference type="NCBI Taxonomy" id="1796921"/>
    <lineage>
        <taxon>Bacteria</taxon>
        <taxon>Pseudomonadati</taxon>
        <taxon>Verrucomicrobiota</taxon>
        <taxon>Opitutia</taxon>
        <taxon>Opitutales</taxon>
        <taxon>Opitutaceae</taxon>
        <taxon>Ereboglobus</taxon>
    </lineage>
</organism>
<dbReference type="AlphaFoldDB" id="A0A2U8E534"/>
<dbReference type="InterPro" id="IPR000315">
    <property type="entry name" value="Znf_B-box"/>
</dbReference>
<dbReference type="Proteomes" id="UP000244896">
    <property type="component" value="Chromosome"/>
</dbReference>
<accession>A0A2U8E534</accession>
<protein>
    <recommendedName>
        <fullName evidence="1">B box-type domain-containing protein</fullName>
    </recommendedName>
</protein>
<dbReference type="GO" id="GO:0008270">
    <property type="term" value="F:zinc ion binding"/>
    <property type="evidence" value="ECO:0007669"/>
    <property type="project" value="InterPro"/>
</dbReference>
<feature type="domain" description="B box-type" evidence="1">
    <location>
        <begin position="17"/>
        <end position="45"/>
    </location>
</feature>
<proteinExistence type="predicted"/>
<dbReference type="OrthoDB" id="5422246at2"/>
<reference evidence="2 3" key="1">
    <citation type="journal article" date="2018" name="Syst. Appl. Microbiol.">
        <title>Ereboglobus luteus gen. nov. sp. nov. from cockroach guts, and new insights into the oxygen relationship of the genera Opitutus and Didymococcus (Verrucomicrobia: Opitutaceae).</title>
        <authorList>
            <person name="Tegtmeier D."/>
            <person name="Belitz A."/>
            <person name="Radek R."/>
            <person name="Heimerl T."/>
            <person name="Brune A."/>
        </authorList>
    </citation>
    <scope>NUCLEOTIDE SEQUENCE [LARGE SCALE GENOMIC DNA]</scope>
    <source>
        <strain evidence="2 3">Ho45</strain>
    </source>
</reference>
<evidence type="ECO:0000313" key="2">
    <source>
        <dbReference type="EMBL" id="AWI09967.1"/>
    </source>
</evidence>
<evidence type="ECO:0000313" key="3">
    <source>
        <dbReference type="Proteomes" id="UP000244896"/>
    </source>
</evidence>
<dbReference type="KEGG" id="elut:CKA38_12555"/>
<sequence length="133" mass="14226">MSTAENPPLPSRAGGPMRRLRCTRHSEREAAACCAECGLPFCRECVSEYEGRLLCAACLEKIVANAKADADGSNRGLFALTANSVKRAASLAAGVAWLWLCFYLAGLLIEKLPQSVHEGTVWAQAAEEALGEE</sequence>